<comment type="subcellular location">
    <subcellularLocation>
        <location evidence="1">Peroxisome</location>
    </subcellularLocation>
</comment>
<gene>
    <name evidence="6" type="ORF">MENT_LOCUS3525</name>
</gene>
<dbReference type="PANTHER" id="PTHR24096:SF422">
    <property type="entry name" value="BCDNA.GH02901"/>
    <property type="match status" value="1"/>
</dbReference>
<dbReference type="FunFam" id="3.30.300.30:FF:000007">
    <property type="entry name" value="4-coumarate--CoA ligase 2"/>
    <property type="match status" value="1"/>
</dbReference>
<evidence type="ECO:0000256" key="3">
    <source>
        <dbReference type="ARBA" id="ARBA00023140"/>
    </source>
</evidence>
<proteinExistence type="inferred from homology"/>
<reference evidence="6 7" key="1">
    <citation type="submission" date="2020-08" db="EMBL/GenBank/DDBJ databases">
        <authorList>
            <person name="Koutsovoulos G."/>
            <person name="Danchin GJ E."/>
        </authorList>
    </citation>
    <scope>NUCLEOTIDE SEQUENCE [LARGE SCALE GENOMIC DNA]</scope>
</reference>
<dbReference type="SUPFAM" id="SSF56801">
    <property type="entry name" value="Acetyl-CoA synthetase-like"/>
    <property type="match status" value="1"/>
</dbReference>
<dbReference type="OrthoDB" id="10253869at2759"/>
<dbReference type="GO" id="GO:0016405">
    <property type="term" value="F:CoA-ligase activity"/>
    <property type="evidence" value="ECO:0007669"/>
    <property type="project" value="TreeGrafter"/>
</dbReference>
<dbReference type="PROSITE" id="PS00455">
    <property type="entry name" value="AMP_BINDING"/>
    <property type="match status" value="1"/>
</dbReference>
<dbReference type="Pfam" id="PF00501">
    <property type="entry name" value="AMP-binding"/>
    <property type="match status" value="1"/>
</dbReference>
<evidence type="ECO:0000313" key="6">
    <source>
        <dbReference type="EMBL" id="CAD2132055.1"/>
    </source>
</evidence>
<evidence type="ECO:0000313" key="7">
    <source>
        <dbReference type="Proteomes" id="UP000580250"/>
    </source>
</evidence>
<dbReference type="InterPro" id="IPR042099">
    <property type="entry name" value="ANL_N_sf"/>
</dbReference>
<feature type="domain" description="AMP-dependent synthetase/ligase" evidence="4">
    <location>
        <begin position="27"/>
        <end position="419"/>
    </location>
</feature>
<dbReference type="CDD" id="cd05911">
    <property type="entry name" value="Firefly_Luc_like"/>
    <property type="match status" value="1"/>
</dbReference>
<dbReference type="Gene3D" id="3.30.300.30">
    <property type="match status" value="1"/>
</dbReference>
<dbReference type="EMBL" id="CAJEWN010000011">
    <property type="protein sequence ID" value="CAD2132055.1"/>
    <property type="molecule type" value="Genomic_DNA"/>
</dbReference>
<dbReference type="PANTHER" id="PTHR24096">
    <property type="entry name" value="LONG-CHAIN-FATTY-ACID--COA LIGASE"/>
    <property type="match status" value="1"/>
</dbReference>
<dbReference type="InterPro" id="IPR020845">
    <property type="entry name" value="AMP-binding_CS"/>
</dbReference>
<keyword evidence="3" id="KW-0576">Peroxisome</keyword>
<dbReference type="GO" id="GO:0005777">
    <property type="term" value="C:peroxisome"/>
    <property type="evidence" value="ECO:0007669"/>
    <property type="project" value="UniProtKB-SubCell"/>
</dbReference>
<evidence type="ECO:0008006" key="8">
    <source>
        <dbReference type="Google" id="ProtNLM"/>
    </source>
</evidence>
<dbReference type="Proteomes" id="UP000580250">
    <property type="component" value="Unassembled WGS sequence"/>
</dbReference>
<evidence type="ECO:0000259" key="4">
    <source>
        <dbReference type="Pfam" id="PF00501"/>
    </source>
</evidence>
<evidence type="ECO:0000259" key="5">
    <source>
        <dbReference type="Pfam" id="PF13193"/>
    </source>
</evidence>
<comment type="caution">
    <text evidence="6">The sequence shown here is derived from an EMBL/GenBank/DDBJ whole genome shotgun (WGS) entry which is preliminary data.</text>
</comment>
<evidence type="ECO:0000256" key="2">
    <source>
        <dbReference type="ARBA" id="ARBA00006432"/>
    </source>
</evidence>
<evidence type="ECO:0000256" key="1">
    <source>
        <dbReference type="ARBA" id="ARBA00004275"/>
    </source>
</evidence>
<protein>
    <recommendedName>
        <fullName evidence="8">4-coumarate--CoA ligase</fullName>
    </recommendedName>
</protein>
<dbReference type="Gene3D" id="3.40.50.12780">
    <property type="entry name" value="N-terminal domain of ligase-like"/>
    <property type="match status" value="1"/>
</dbReference>
<dbReference type="InterPro" id="IPR025110">
    <property type="entry name" value="AMP-bd_C"/>
</dbReference>
<dbReference type="InterPro" id="IPR045851">
    <property type="entry name" value="AMP-bd_C_sf"/>
</dbReference>
<feature type="domain" description="AMP-binding enzyme C-terminal" evidence="5">
    <location>
        <begin position="470"/>
        <end position="546"/>
    </location>
</feature>
<organism evidence="6 7">
    <name type="scientific">Meloidogyne enterolobii</name>
    <name type="common">Root-knot nematode worm</name>
    <name type="synonym">Meloidogyne mayaguensis</name>
    <dbReference type="NCBI Taxonomy" id="390850"/>
    <lineage>
        <taxon>Eukaryota</taxon>
        <taxon>Metazoa</taxon>
        <taxon>Ecdysozoa</taxon>
        <taxon>Nematoda</taxon>
        <taxon>Chromadorea</taxon>
        <taxon>Rhabditida</taxon>
        <taxon>Tylenchina</taxon>
        <taxon>Tylenchomorpha</taxon>
        <taxon>Tylenchoidea</taxon>
        <taxon>Meloidogynidae</taxon>
        <taxon>Meloidogyninae</taxon>
        <taxon>Meloidogyne</taxon>
    </lineage>
</organism>
<dbReference type="InterPro" id="IPR000873">
    <property type="entry name" value="AMP-dep_synth/lig_dom"/>
</dbReference>
<comment type="similarity">
    <text evidence="2">Belongs to the ATP-dependent AMP-binding enzyme family.</text>
</comment>
<name>A0A6V7TUX9_MELEN</name>
<sequence length="567" mass="63314">MPYKSDFPPVEIASEPYPPRLLSALWEHFSECPERIALINSKEPNTDFVTFGELYVFSLATAAFLQNRGFLFGDVACLVMQNCWEYVPIFAGIGLQGGATSGANPYFTQRELQYQFNESQAKIVFCSETCLDNVIKAAKGSQTVKTIVLVESGHSKKPLNQNENQLPFGVIRFGQVLRTEPTIAIEFSLVNCRPDKDIILLPFSSGTTGSPKGVIITHKNIGTMLNILIDHFRNQIHAYMRPPFIEKEENELLLLPFFHCYGFCMLQACLLNGSTGLVMAGFEPKLFCETIQNFKIRLIKTVPPILVFLAKNQIVSNFDLSSVNVIFSGAAPAGADLCEEVLSRLPNVQHICQGYGMTELTVASHFPVLDKQRYKSTGKLISNLEMKIVEINSDDEVEVEKGMPGELLLRGPTIMLGYLRRPEETKRIINSDGWLRTGDVVFVDNEGFITVLDRLKELIKVNGLQVAPAELEDLLLSHPDIEDCAVVGISDPMSGELPFGFVVKKEGSSLSDKDVQEFVKIKAVYYKHLKGGVEFIDKIPKSPSGKILRRLLRERLKNNNNKLISKI</sequence>
<accession>A0A6V7TUX9</accession>
<dbReference type="Pfam" id="PF13193">
    <property type="entry name" value="AMP-binding_C"/>
    <property type="match status" value="1"/>
</dbReference>
<dbReference type="AlphaFoldDB" id="A0A6V7TUX9"/>